<sequence>MADTRRVPLPEDKNPMLIEERAPNHEILVERRCLGQTELKVKPGQVNTSNATKPDNLGVLDYAHLRVPLPSDLSSSGIFAKGSNRKYPDAYFLMRRSSDGYISATGMFKAAFPYASTDEELAEKDFVKGLPESSSEEVAGNVWIHPNQALSLGEEYGIKLWVAALLDPEPITHGTSDPKKAIKSPPAFRFKGDTVNGLGRSPDKLDTGRRSTRGSRSIRSASPSKTPARKIATPRKARKGRGGLSKVDEDGASVADSEAHSVNGDIPSRPTSSRDTVKVEVEKTTQTSPDDPDEELESTRVNVELPVGYPEMKLPSDPQEMLVMARDMVDKAGEVSSGKGKRKAEEMEEDDDEDVEEAPKRVKAVHVELRKEKIRRRALTGIVAGLAFGTLIPSLMTAFPWS</sequence>
<dbReference type="PROSITE" id="PS51299">
    <property type="entry name" value="HTH_APSES"/>
    <property type="match status" value="1"/>
</dbReference>
<keyword evidence="4" id="KW-0812">Transmembrane</keyword>
<evidence type="ECO:0000256" key="4">
    <source>
        <dbReference type="SAM" id="Phobius"/>
    </source>
</evidence>
<dbReference type="InterPro" id="IPR036887">
    <property type="entry name" value="HTH_APSES_sf"/>
</dbReference>
<name>A0A1V8TDW8_9PEZI</name>
<protein>
    <recommendedName>
        <fullName evidence="5">HTH APSES-type domain-containing protein</fullName>
    </recommendedName>
</protein>
<dbReference type="GO" id="GO:0048315">
    <property type="term" value="P:conidium formation"/>
    <property type="evidence" value="ECO:0007669"/>
    <property type="project" value="UniProtKB-KW"/>
</dbReference>
<evidence type="ECO:0000313" key="7">
    <source>
        <dbReference type="Proteomes" id="UP000192596"/>
    </source>
</evidence>
<feature type="domain" description="HTH APSES-type" evidence="5">
    <location>
        <begin position="68"/>
        <end position="178"/>
    </location>
</feature>
<feature type="compositionally biased region" description="Basic residues" evidence="3">
    <location>
        <begin position="232"/>
        <end position="241"/>
    </location>
</feature>
<feature type="region of interest" description="Disordered" evidence="3">
    <location>
        <begin position="332"/>
        <end position="359"/>
    </location>
</feature>
<keyword evidence="1" id="KW-0749">Sporulation</keyword>
<comment type="caution">
    <text evidence="6">The sequence shown here is derived from an EMBL/GenBank/DDBJ whole genome shotgun (WGS) entry which is preliminary data.</text>
</comment>
<dbReference type="OrthoDB" id="5346159at2759"/>
<evidence type="ECO:0000259" key="5">
    <source>
        <dbReference type="PROSITE" id="PS51299"/>
    </source>
</evidence>
<accession>A0A1V8TDW8</accession>
<dbReference type="GO" id="GO:1990862">
    <property type="term" value="C:nuclear membrane complex Bqt3-Bqt4"/>
    <property type="evidence" value="ECO:0007669"/>
    <property type="project" value="InterPro"/>
</dbReference>
<evidence type="ECO:0000256" key="1">
    <source>
        <dbReference type="ARBA" id="ARBA00022969"/>
    </source>
</evidence>
<feature type="compositionally biased region" description="Acidic residues" evidence="3">
    <location>
        <begin position="346"/>
        <end position="356"/>
    </location>
</feature>
<dbReference type="AlphaFoldDB" id="A0A1V8TDW8"/>
<feature type="transmembrane region" description="Helical" evidence="4">
    <location>
        <begin position="378"/>
        <end position="401"/>
    </location>
</feature>
<dbReference type="EMBL" id="NAJO01000010">
    <property type="protein sequence ID" value="OQO09575.1"/>
    <property type="molecule type" value="Genomic_DNA"/>
</dbReference>
<keyword evidence="7" id="KW-1185">Reference proteome</keyword>
<feature type="region of interest" description="Disordered" evidence="3">
    <location>
        <begin position="172"/>
        <end position="298"/>
    </location>
</feature>
<gene>
    <name evidence="6" type="ORF">B0A48_04977</name>
</gene>
<dbReference type="InParanoid" id="A0A1V8TDW8"/>
<dbReference type="GO" id="GO:0044820">
    <property type="term" value="P:mitotic telomere tethering at nuclear periphery"/>
    <property type="evidence" value="ECO:0007669"/>
    <property type="project" value="TreeGrafter"/>
</dbReference>
<dbReference type="Proteomes" id="UP000192596">
    <property type="component" value="Unassembled WGS sequence"/>
</dbReference>
<keyword evidence="4" id="KW-0472">Membrane</keyword>
<dbReference type="InterPro" id="IPR003163">
    <property type="entry name" value="Tscrpt_reg_HTH_APSES-type"/>
</dbReference>
<dbReference type="STRING" id="1507870.A0A1V8TDW8"/>
<dbReference type="InterPro" id="IPR037548">
    <property type="entry name" value="Bqt4"/>
</dbReference>
<evidence type="ECO:0000256" key="2">
    <source>
        <dbReference type="ARBA" id="ARBA00023321"/>
    </source>
</evidence>
<keyword evidence="4" id="KW-1133">Transmembrane helix</keyword>
<evidence type="ECO:0000256" key="3">
    <source>
        <dbReference type="SAM" id="MobiDB-lite"/>
    </source>
</evidence>
<dbReference type="SMART" id="SM01252">
    <property type="entry name" value="KilA-N"/>
    <property type="match status" value="1"/>
</dbReference>
<dbReference type="PANTHER" id="PTHR38044">
    <property type="entry name" value="BOUQUET FORMATION PROTEIN 4"/>
    <property type="match status" value="1"/>
</dbReference>
<keyword evidence="2" id="KW-0183">Conidiation</keyword>
<dbReference type="GO" id="GO:0030435">
    <property type="term" value="P:sporulation resulting in formation of a cellular spore"/>
    <property type="evidence" value="ECO:0007669"/>
    <property type="project" value="UniProtKB-KW"/>
</dbReference>
<evidence type="ECO:0000313" key="6">
    <source>
        <dbReference type="EMBL" id="OQO09575.1"/>
    </source>
</evidence>
<reference evidence="7" key="1">
    <citation type="submission" date="2017-03" db="EMBL/GenBank/DDBJ databases">
        <title>Genomes of endolithic fungi from Antarctica.</title>
        <authorList>
            <person name="Coleine C."/>
            <person name="Masonjones S."/>
            <person name="Stajich J.E."/>
        </authorList>
    </citation>
    <scope>NUCLEOTIDE SEQUENCE [LARGE SCALE GENOMIC DNA]</scope>
    <source>
        <strain evidence="7">CCFEE 5527</strain>
    </source>
</reference>
<proteinExistence type="predicted"/>
<organism evidence="6 7">
    <name type="scientific">Cryoendolithus antarcticus</name>
    <dbReference type="NCBI Taxonomy" id="1507870"/>
    <lineage>
        <taxon>Eukaryota</taxon>
        <taxon>Fungi</taxon>
        <taxon>Dikarya</taxon>
        <taxon>Ascomycota</taxon>
        <taxon>Pezizomycotina</taxon>
        <taxon>Dothideomycetes</taxon>
        <taxon>Dothideomycetidae</taxon>
        <taxon>Cladosporiales</taxon>
        <taxon>Cladosporiaceae</taxon>
        <taxon>Cryoendolithus</taxon>
    </lineage>
</organism>
<dbReference type="GO" id="GO:0003677">
    <property type="term" value="F:DNA binding"/>
    <property type="evidence" value="ECO:0007669"/>
    <property type="project" value="InterPro"/>
</dbReference>
<dbReference type="PANTHER" id="PTHR38044:SF1">
    <property type="entry name" value="BOUQUET FORMATION PROTEIN 4"/>
    <property type="match status" value="1"/>
</dbReference>
<dbReference type="InterPro" id="IPR018004">
    <property type="entry name" value="KilA/APSES_HTH"/>
</dbReference>
<dbReference type="GO" id="GO:0070197">
    <property type="term" value="P:meiotic attachment of telomere to nuclear envelope"/>
    <property type="evidence" value="ECO:0007669"/>
    <property type="project" value="InterPro"/>
</dbReference>
<dbReference type="SUPFAM" id="SSF54616">
    <property type="entry name" value="DNA-binding domain of Mlu1-box binding protein MBP1"/>
    <property type="match status" value="1"/>
</dbReference>